<evidence type="ECO:0000313" key="2">
    <source>
        <dbReference type="Proteomes" id="UP001163835"/>
    </source>
</evidence>
<reference evidence="1" key="1">
    <citation type="submission" date="2022-09" db="EMBL/GenBank/DDBJ databases">
        <title>A Global Phylogenomic Analysis of the Shiitake Genus Lentinula.</title>
        <authorList>
            <consortium name="DOE Joint Genome Institute"/>
            <person name="Sierra-Patev S."/>
            <person name="Min B."/>
            <person name="Naranjo-Ortiz M."/>
            <person name="Looney B."/>
            <person name="Konkel Z."/>
            <person name="Slot J.C."/>
            <person name="Sakamoto Y."/>
            <person name="Steenwyk J.L."/>
            <person name="Rokas A."/>
            <person name="Carro J."/>
            <person name="Camarero S."/>
            <person name="Ferreira P."/>
            <person name="Molpeceres G."/>
            <person name="Ruiz-Duenas F.J."/>
            <person name="Serrano A."/>
            <person name="Henrissat B."/>
            <person name="Drula E."/>
            <person name="Hughes K.W."/>
            <person name="Mata J.L."/>
            <person name="Ishikawa N.K."/>
            <person name="Vargas-Isla R."/>
            <person name="Ushijima S."/>
            <person name="Smith C.A."/>
            <person name="Ahrendt S."/>
            <person name="Andreopoulos W."/>
            <person name="He G."/>
            <person name="Labutti K."/>
            <person name="Lipzen A."/>
            <person name="Ng V."/>
            <person name="Riley R."/>
            <person name="Sandor L."/>
            <person name="Barry K."/>
            <person name="Martinez A.T."/>
            <person name="Xiao Y."/>
            <person name="Gibbons J.G."/>
            <person name="Terashima K."/>
            <person name="Grigoriev I.V."/>
            <person name="Hibbett D.S."/>
        </authorList>
    </citation>
    <scope>NUCLEOTIDE SEQUENCE</scope>
    <source>
        <strain evidence="1">TMI1499</strain>
    </source>
</reference>
<gene>
    <name evidence="1" type="ORF">F5876DRAFT_48443</name>
</gene>
<dbReference type="EMBL" id="MU795327">
    <property type="protein sequence ID" value="KAJ3807237.1"/>
    <property type="molecule type" value="Genomic_DNA"/>
</dbReference>
<evidence type="ECO:0000313" key="1">
    <source>
        <dbReference type="EMBL" id="KAJ3807237.1"/>
    </source>
</evidence>
<protein>
    <submittedName>
        <fullName evidence="1">Uncharacterized protein</fullName>
    </submittedName>
</protein>
<dbReference type="Proteomes" id="UP001163835">
    <property type="component" value="Unassembled WGS sequence"/>
</dbReference>
<proteinExistence type="predicted"/>
<feature type="non-terminal residue" evidence="1">
    <location>
        <position position="1"/>
    </location>
</feature>
<accession>A0ACC1TR94</accession>
<comment type="caution">
    <text evidence="1">The sequence shown here is derived from an EMBL/GenBank/DDBJ whole genome shotgun (WGS) entry which is preliminary data.</text>
</comment>
<keyword evidence="2" id="KW-1185">Reference proteome</keyword>
<name>A0ACC1TR94_9AGAR</name>
<sequence length="188" mass="20853">QGYDAPKDIHPLYLINAEGGRMNHSQLLCHPSEDVQKLSGPYTDLKQSLEGALRWVVEKVLLIYPHVFQELLASVDILPLLDSSPVSPFTSIVFNINIGTLAHCDQNDKSACICITVGNPKGGELALYEPRLLLETQNGDVVVFFSDKITHFNLPYSGTRGSIVVHGDKTGVSYQKDGFGWFENIYFN</sequence>
<organism evidence="1 2">
    <name type="scientific">Lentinula aff. lateritia</name>
    <dbReference type="NCBI Taxonomy" id="2804960"/>
    <lineage>
        <taxon>Eukaryota</taxon>
        <taxon>Fungi</taxon>
        <taxon>Dikarya</taxon>
        <taxon>Basidiomycota</taxon>
        <taxon>Agaricomycotina</taxon>
        <taxon>Agaricomycetes</taxon>
        <taxon>Agaricomycetidae</taxon>
        <taxon>Agaricales</taxon>
        <taxon>Marasmiineae</taxon>
        <taxon>Omphalotaceae</taxon>
        <taxon>Lentinula</taxon>
    </lineage>
</organism>